<dbReference type="Proteomes" id="UP001628281">
    <property type="component" value="Unassembled WGS sequence"/>
</dbReference>
<dbReference type="RefSeq" id="WP_407824030.1">
    <property type="nucleotide sequence ID" value="NZ_JBJLSN010000011.1"/>
</dbReference>
<comment type="caution">
    <text evidence="3">The sequence shown here is derived from an EMBL/GenBank/DDBJ whole genome shotgun (WGS) entry which is preliminary data.</text>
</comment>
<dbReference type="NCBIfam" id="TIGR01554">
    <property type="entry name" value="major_cap_HK97"/>
    <property type="match status" value="1"/>
</dbReference>
<dbReference type="InterPro" id="IPR054612">
    <property type="entry name" value="Phage_capsid-like_C"/>
</dbReference>
<dbReference type="Gene3D" id="3.30.2320.10">
    <property type="entry name" value="hypothetical protein PF0899 domain"/>
    <property type="match status" value="1"/>
</dbReference>
<evidence type="ECO:0000313" key="3">
    <source>
        <dbReference type="EMBL" id="MFL7901567.1"/>
    </source>
</evidence>
<accession>A0ABW8V4Y9</accession>
<dbReference type="InterPro" id="IPR024455">
    <property type="entry name" value="Phage_capsid"/>
</dbReference>
<proteinExistence type="predicted"/>
<reference evidence="3 4" key="1">
    <citation type="submission" date="2024-11" db="EMBL/GenBank/DDBJ databases">
        <title>Draft genome sequences of two bacteria associated to sugarcane roots in Colombia.</title>
        <authorList>
            <person name="Pardo-Diaz S."/>
            <person name="Masmela-Mendoza J."/>
            <person name="Delgadillo-Duran P."/>
            <person name="Bautista E.J."/>
            <person name="Rojas-Tapias D.F."/>
        </authorList>
    </citation>
    <scope>NUCLEOTIDE SEQUENCE [LARGE SCALE GENOMIC DNA]</scope>
    <source>
        <strain evidence="3 4">Ap18</strain>
    </source>
</reference>
<dbReference type="EMBL" id="JBJLSN010000011">
    <property type="protein sequence ID" value="MFL7901567.1"/>
    <property type="molecule type" value="Genomic_DNA"/>
</dbReference>
<evidence type="ECO:0000256" key="1">
    <source>
        <dbReference type="ARBA" id="ARBA00004328"/>
    </source>
</evidence>
<evidence type="ECO:0000259" key="2">
    <source>
        <dbReference type="Pfam" id="PF05065"/>
    </source>
</evidence>
<evidence type="ECO:0000313" key="4">
    <source>
        <dbReference type="Proteomes" id="UP001628281"/>
    </source>
</evidence>
<organism evidence="3 4">
    <name type="scientific">Azospirillum argentinense</name>
    <dbReference type="NCBI Taxonomy" id="2970906"/>
    <lineage>
        <taxon>Bacteria</taxon>
        <taxon>Pseudomonadati</taxon>
        <taxon>Pseudomonadota</taxon>
        <taxon>Alphaproteobacteria</taxon>
        <taxon>Rhodospirillales</taxon>
        <taxon>Azospirillaceae</taxon>
        <taxon>Azospirillum</taxon>
    </lineage>
</organism>
<feature type="domain" description="Phage capsid-like C-terminal" evidence="2">
    <location>
        <begin position="146"/>
        <end position="416"/>
    </location>
</feature>
<protein>
    <submittedName>
        <fullName evidence="3">Phage major capsid protein</fullName>
    </submittedName>
</protein>
<comment type="subcellular location">
    <subcellularLocation>
        <location evidence="1">Virion</location>
    </subcellularLocation>
</comment>
<dbReference type="Gene3D" id="3.30.2400.10">
    <property type="entry name" value="Major capsid protein gp5"/>
    <property type="match status" value="1"/>
</dbReference>
<name>A0ABW8V4Y9_9PROT</name>
<gene>
    <name evidence="3" type="ORF">ACJ41P_10570</name>
</gene>
<dbReference type="SUPFAM" id="SSF56563">
    <property type="entry name" value="Major capsid protein gp5"/>
    <property type="match status" value="1"/>
</dbReference>
<dbReference type="Pfam" id="PF05065">
    <property type="entry name" value="Phage_capsid"/>
    <property type="match status" value="1"/>
</dbReference>
<sequence length="421" mass="45485">MEVTEIKGAVDGLMTAFEEFKATNDARLSEIEKKGSADTLVNDKLARIEQTLSGFEGLNQRLTHAELKAKQAADGVDAVETKLGRMGGSKKSADGAEIKARVNDWARAVVAAHTVGVVNLSEDQRRALSDTQAEYKSLNVSNDTAGGYLAPIEYVREIIKGVTEVTPFRAAARVRQTVNKSIQLPRRTGQFAATWTAEQGTRSETTGLAYGMDEMPTHEMYALIDISQQMLEDGAFDMESEIRMEAEEQFSVAEGSAFISGSGVGKPQGILSNTSVGTVNSGSSSALTADGLISLFYGIKTAYARNGIWMMNRGTIAAIRKLKDSQNQYLWQPGLAGGVPNTILGASYVEAPDMPDVASGAKPIAFGDFRRGYTICDRIAMEMLRDPYTQATSGNIRFIFRRRVGGQVTLAEAFKTQTVAS</sequence>
<keyword evidence="4" id="KW-1185">Reference proteome</keyword>